<dbReference type="EMBL" id="JBHSAX010000013">
    <property type="protein sequence ID" value="MFC3962893.1"/>
    <property type="molecule type" value="Genomic_DNA"/>
</dbReference>
<keyword evidence="3" id="KW-1185">Reference proteome</keyword>
<protein>
    <submittedName>
        <fullName evidence="2">Dihydrofolate reductase family protein</fullName>
    </submittedName>
</protein>
<proteinExistence type="predicted"/>
<evidence type="ECO:0000313" key="2">
    <source>
        <dbReference type="EMBL" id="MFC3962893.1"/>
    </source>
</evidence>
<dbReference type="Pfam" id="PF01872">
    <property type="entry name" value="RibD_C"/>
    <property type="match status" value="1"/>
</dbReference>
<dbReference type="InterPro" id="IPR024072">
    <property type="entry name" value="DHFR-like_dom_sf"/>
</dbReference>
<dbReference type="InterPro" id="IPR002734">
    <property type="entry name" value="RibDG_C"/>
</dbReference>
<comment type="caution">
    <text evidence="2">The sequence shown here is derived from an EMBL/GenBank/DDBJ whole genome shotgun (WGS) entry which is preliminary data.</text>
</comment>
<reference evidence="3" key="1">
    <citation type="journal article" date="2019" name="Int. J. Syst. Evol. Microbiol.">
        <title>The Global Catalogue of Microorganisms (GCM) 10K type strain sequencing project: providing services to taxonomists for standard genome sequencing and annotation.</title>
        <authorList>
            <consortium name="The Broad Institute Genomics Platform"/>
            <consortium name="The Broad Institute Genome Sequencing Center for Infectious Disease"/>
            <person name="Wu L."/>
            <person name="Ma J."/>
        </authorList>
    </citation>
    <scope>NUCLEOTIDE SEQUENCE [LARGE SCALE GENOMIC DNA]</scope>
    <source>
        <strain evidence="3">CGMCC 4.7330</strain>
    </source>
</reference>
<dbReference type="PANTHER" id="PTHR38011:SF12">
    <property type="entry name" value="BIFUNCTIONAL DEAMINASE-REDUCTASE DOMAIN PROTEIN"/>
    <property type="match status" value="1"/>
</dbReference>
<sequence length="204" mass="21198">MTTVIADITVSLDGYVTGAGAGPGRGLGDAEELHAWVSERDEVDSAILRDATAVSGAVVMGRGLYDVVDGPGGWTAEMGYGAQEAGTPPFFVVTRAAPAESRLVRDLGLRVTFTDSLPSAIDRAAAAAGNGAVVLMGGGELIGRALEAGLVDELRLHLAPLVLGAGTPLFRPGTRCHYRQREVRPSRNACHLVYERITSSTPGT</sequence>
<name>A0ABV8DS20_9NOCA</name>
<evidence type="ECO:0000313" key="3">
    <source>
        <dbReference type="Proteomes" id="UP001595696"/>
    </source>
</evidence>
<dbReference type="SUPFAM" id="SSF53597">
    <property type="entry name" value="Dihydrofolate reductase-like"/>
    <property type="match status" value="1"/>
</dbReference>
<feature type="domain" description="Bacterial bifunctional deaminase-reductase C-terminal" evidence="1">
    <location>
        <begin position="3"/>
        <end position="174"/>
    </location>
</feature>
<dbReference type="Gene3D" id="3.40.430.10">
    <property type="entry name" value="Dihydrofolate Reductase, subunit A"/>
    <property type="match status" value="1"/>
</dbReference>
<accession>A0ABV8DS20</accession>
<dbReference type="Proteomes" id="UP001595696">
    <property type="component" value="Unassembled WGS sequence"/>
</dbReference>
<dbReference type="PANTHER" id="PTHR38011">
    <property type="entry name" value="DIHYDROFOLATE REDUCTASE FAMILY PROTEIN (AFU_ORTHOLOGUE AFUA_8G06820)"/>
    <property type="match status" value="1"/>
</dbReference>
<dbReference type="InterPro" id="IPR050765">
    <property type="entry name" value="Riboflavin_Biosynth_HTPR"/>
</dbReference>
<evidence type="ECO:0000259" key="1">
    <source>
        <dbReference type="Pfam" id="PF01872"/>
    </source>
</evidence>
<organism evidence="2 3">
    <name type="scientific">Nocardia jiangsuensis</name>
    <dbReference type="NCBI Taxonomy" id="1691563"/>
    <lineage>
        <taxon>Bacteria</taxon>
        <taxon>Bacillati</taxon>
        <taxon>Actinomycetota</taxon>
        <taxon>Actinomycetes</taxon>
        <taxon>Mycobacteriales</taxon>
        <taxon>Nocardiaceae</taxon>
        <taxon>Nocardia</taxon>
    </lineage>
</organism>
<dbReference type="RefSeq" id="WP_378612647.1">
    <property type="nucleotide sequence ID" value="NZ_JBHSAX010000013.1"/>
</dbReference>
<gene>
    <name evidence="2" type="ORF">ACFO0B_12940</name>
</gene>